<protein>
    <recommendedName>
        <fullName evidence="5">Transmembrane protein</fullName>
    </recommendedName>
</protein>
<feature type="transmembrane region" description="Helical" evidence="2">
    <location>
        <begin position="271"/>
        <end position="296"/>
    </location>
</feature>
<feature type="region of interest" description="Disordered" evidence="1">
    <location>
        <begin position="538"/>
        <end position="572"/>
    </location>
</feature>
<dbReference type="PANTHER" id="PTHR31414:SF18">
    <property type="entry name" value="TRANSMEMBRANE PROTEIN-RELATED"/>
    <property type="match status" value="1"/>
</dbReference>
<keyword evidence="2" id="KW-1133">Transmembrane helix</keyword>
<feature type="transmembrane region" description="Helical" evidence="2">
    <location>
        <begin position="505"/>
        <end position="527"/>
    </location>
</feature>
<name>A0AAV2D2P7_9ROSI</name>
<organism evidence="3 4">
    <name type="scientific">Linum trigynum</name>
    <dbReference type="NCBI Taxonomy" id="586398"/>
    <lineage>
        <taxon>Eukaryota</taxon>
        <taxon>Viridiplantae</taxon>
        <taxon>Streptophyta</taxon>
        <taxon>Embryophyta</taxon>
        <taxon>Tracheophyta</taxon>
        <taxon>Spermatophyta</taxon>
        <taxon>Magnoliopsida</taxon>
        <taxon>eudicotyledons</taxon>
        <taxon>Gunneridae</taxon>
        <taxon>Pentapetalae</taxon>
        <taxon>rosids</taxon>
        <taxon>fabids</taxon>
        <taxon>Malpighiales</taxon>
        <taxon>Linaceae</taxon>
        <taxon>Linum</taxon>
    </lineage>
</organism>
<dbReference type="GO" id="GO:0016020">
    <property type="term" value="C:membrane"/>
    <property type="evidence" value="ECO:0007669"/>
    <property type="project" value="TreeGrafter"/>
</dbReference>
<keyword evidence="2" id="KW-0472">Membrane</keyword>
<dbReference type="EMBL" id="OZ034815">
    <property type="protein sequence ID" value="CAL1365920.1"/>
    <property type="molecule type" value="Genomic_DNA"/>
</dbReference>
<evidence type="ECO:0000256" key="1">
    <source>
        <dbReference type="SAM" id="MobiDB-lite"/>
    </source>
</evidence>
<evidence type="ECO:0000313" key="3">
    <source>
        <dbReference type="EMBL" id="CAL1365920.1"/>
    </source>
</evidence>
<proteinExistence type="predicted"/>
<feature type="transmembrane region" description="Helical" evidence="2">
    <location>
        <begin position="159"/>
        <end position="178"/>
    </location>
</feature>
<dbReference type="InterPro" id="IPR040283">
    <property type="entry name" value="DDB_G0292058-like"/>
</dbReference>
<feature type="compositionally biased region" description="Low complexity" evidence="1">
    <location>
        <begin position="552"/>
        <end position="562"/>
    </location>
</feature>
<evidence type="ECO:0008006" key="5">
    <source>
        <dbReference type="Google" id="ProtNLM"/>
    </source>
</evidence>
<evidence type="ECO:0000256" key="2">
    <source>
        <dbReference type="SAM" id="Phobius"/>
    </source>
</evidence>
<dbReference type="Proteomes" id="UP001497516">
    <property type="component" value="Chromosome 2"/>
</dbReference>
<feature type="transmembrane region" description="Helical" evidence="2">
    <location>
        <begin position="308"/>
        <end position="326"/>
    </location>
</feature>
<sequence length="572" mass="62197">MMRLCPHRKKLPLSFDRALIMFKKKAASSVGKNLAVLGILVILAASSLNCAAAQPAAVSNNEGNANWSNDDDGTVRIDPLDKFKKYRGGFDITSKNYWSSTAFTGIYGYAIAALCLLAGIFYGVFKLVALCCENRSRNSNEGSKSSPSNNDNYVIYRRLVIIVLLTLVAIVVASGVALEGSANFHNRAKKAVDIIIHTVNNASGTIYDVTSAMTGIARTLKSSAEVSNRFPAARAASKFLSYMSRRMDREAANIEKEARDNRRLIDIAVTIVYVVSVVAISLNLAVAIAISAFGVLRIRKAISWLLPLFWSLIVLCWLLFGIYFFLHNFANDTCRALKTFDQNPQNSSLSSLVPCDDLAAARPTLRRVREGIYDLVSQLNVVAANVTAAYGVPANYIQVCNPFSPPPNYHYQPLDEFTCPPPAFPIGDIPKVVKLVTCSDDGTCGHQQFVSAADYRLVEGYASSIQSLVDAFPEMQSLVECDSVEASLSQIVHRHCQPLKKNAKMAWASLVPLSVLNMALLVLVLVIQRMGPLRTSGSVGIVAKDDPPPAPLSRRSSSLELAGSGGHRDQLV</sequence>
<dbReference type="AlphaFoldDB" id="A0AAV2D2P7"/>
<accession>A0AAV2D2P7</accession>
<keyword evidence="4" id="KW-1185">Reference proteome</keyword>
<evidence type="ECO:0000313" key="4">
    <source>
        <dbReference type="Proteomes" id="UP001497516"/>
    </source>
</evidence>
<reference evidence="3 4" key="1">
    <citation type="submission" date="2024-04" db="EMBL/GenBank/DDBJ databases">
        <authorList>
            <person name="Fracassetti M."/>
        </authorList>
    </citation>
    <scope>NUCLEOTIDE SEQUENCE [LARGE SCALE GENOMIC DNA]</scope>
</reference>
<feature type="transmembrane region" description="Helical" evidence="2">
    <location>
        <begin position="106"/>
        <end position="129"/>
    </location>
</feature>
<gene>
    <name evidence="3" type="ORF">LTRI10_LOCUS10398</name>
</gene>
<dbReference type="PANTHER" id="PTHR31414">
    <property type="entry name" value="TRANSMEMBRANE PROTEIN DDB_G0292058"/>
    <property type="match status" value="1"/>
</dbReference>
<keyword evidence="2" id="KW-0812">Transmembrane</keyword>